<name>A0A5D3YQJ5_9BACT</name>
<evidence type="ECO:0000313" key="8">
    <source>
        <dbReference type="Proteomes" id="UP000324595"/>
    </source>
</evidence>
<dbReference type="InterPro" id="IPR033138">
    <property type="entry name" value="Cu_oxidase_CS"/>
</dbReference>
<dbReference type="AlphaFoldDB" id="A0A5D3YQJ5"/>
<accession>A0A5D3YQJ5</accession>
<organism evidence="7 8">
    <name type="scientific">Fodinibius salinus</name>
    <dbReference type="NCBI Taxonomy" id="860790"/>
    <lineage>
        <taxon>Bacteria</taxon>
        <taxon>Pseudomonadati</taxon>
        <taxon>Balneolota</taxon>
        <taxon>Balneolia</taxon>
        <taxon>Balneolales</taxon>
        <taxon>Balneolaceae</taxon>
        <taxon>Fodinibius</taxon>
    </lineage>
</organism>
<feature type="domain" description="Blue (type 1) copper" evidence="6">
    <location>
        <begin position="35"/>
        <end position="155"/>
    </location>
</feature>
<dbReference type="PROSITE" id="PS00079">
    <property type="entry name" value="MULTICOPPER_OXIDASE1"/>
    <property type="match status" value="1"/>
</dbReference>
<evidence type="ECO:0000313" key="7">
    <source>
        <dbReference type="EMBL" id="TYP94831.1"/>
    </source>
</evidence>
<feature type="chain" id="PRO_5023097307" evidence="5">
    <location>
        <begin position="28"/>
        <end position="156"/>
    </location>
</feature>
<keyword evidence="2" id="KW-0479">Metal-binding</keyword>
<dbReference type="InterPro" id="IPR008972">
    <property type="entry name" value="Cupredoxin"/>
</dbReference>
<feature type="signal peptide" evidence="5">
    <location>
        <begin position="1"/>
        <end position="27"/>
    </location>
</feature>
<keyword evidence="8" id="KW-1185">Reference proteome</keyword>
<dbReference type="EMBL" id="VNHY01000001">
    <property type="protein sequence ID" value="TYP94831.1"/>
    <property type="molecule type" value="Genomic_DNA"/>
</dbReference>
<dbReference type="PROSITE" id="PS00196">
    <property type="entry name" value="COPPER_BLUE"/>
    <property type="match status" value="1"/>
</dbReference>
<keyword evidence="1" id="KW-0813">Transport</keyword>
<dbReference type="Proteomes" id="UP000324595">
    <property type="component" value="Unassembled WGS sequence"/>
</dbReference>
<dbReference type="PANTHER" id="PTHR38439:SF2">
    <property type="entry name" value="OUTER MEMBRANE PROTEIN H.8"/>
    <property type="match status" value="1"/>
</dbReference>
<dbReference type="InterPro" id="IPR028871">
    <property type="entry name" value="BlueCu_1_BS"/>
</dbReference>
<keyword evidence="3" id="KW-0249">Electron transport</keyword>
<dbReference type="GO" id="GO:0005507">
    <property type="term" value="F:copper ion binding"/>
    <property type="evidence" value="ECO:0007669"/>
    <property type="project" value="InterPro"/>
</dbReference>
<dbReference type="Gene3D" id="2.60.40.420">
    <property type="entry name" value="Cupredoxins - blue copper proteins"/>
    <property type="match status" value="1"/>
</dbReference>
<dbReference type="SUPFAM" id="SSF49503">
    <property type="entry name" value="Cupredoxins"/>
    <property type="match status" value="1"/>
</dbReference>
<proteinExistence type="predicted"/>
<evidence type="ECO:0000256" key="3">
    <source>
        <dbReference type="ARBA" id="ARBA00022982"/>
    </source>
</evidence>
<evidence type="ECO:0000256" key="1">
    <source>
        <dbReference type="ARBA" id="ARBA00022448"/>
    </source>
</evidence>
<reference evidence="7 8" key="1">
    <citation type="submission" date="2019-07" db="EMBL/GenBank/DDBJ databases">
        <title>Genomic Encyclopedia of Archaeal and Bacterial Type Strains, Phase II (KMG-II): from individual species to whole genera.</title>
        <authorList>
            <person name="Goeker M."/>
        </authorList>
    </citation>
    <scope>NUCLEOTIDE SEQUENCE [LARGE SCALE GENOMIC DNA]</scope>
    <source>
        <strain evidence="7 8">DSM 21935</strain>
    </source>
</reference>
<comment type="caution">
    <text evidence="7">The sequence shown here is derived from an EMBL/GenBank/DDBJ whole genome shotgun (WGS) entry which is preliminary data.</text>
</comment>
<evidence type="ECO:0000256" key="4">
    <source>
        <dbReference type="ARBA" id="ARBA00023008"/>
    </source>
</evidence>
<evidence type="ECO:0000256" key="5">
    <source>
        <dbReference type="SAM" id="SignalP"/>
    </source>
</evidence>
<dbReference type="RefSeq" id="WP_148897527.1">
    <property type="nucleotide sequence ID" value="NZ_VNHY01000001.1"/>
</dbReference>
<keyword evidence="4" id="KW-0186">Copper</keyword>
<dbReference type="PANTHER" id="PTHR38439">
    <property type="entry name" value="AURACYANIN-B"/>
    <property type="match status" value="1"/>
</dbReference>
<protein>
    <submittedName>
        <fullName evidence="7">Azurin</fullName>
    </submittedName>
</protein>
<dbReference type="Pfam" id="PF00127">
    <property type="entry name" value="Copper-bind"/>
    <property type="match status" value="1"/>
</dbReference>
<sequence length="156" mass="16660">MYLINKLFASVIIVITALSLTAPSALAQDAKVIKMKGTDKLKFSKTEITAKPGQEVTVKLTTVSNLPANAMSHNFVLLTAGADATNVSQTSAKFADNEYIAPEMEDKIIAYTDMAGGGETVEVTFTAPENPGEYTYVCTFPGHYLAGMKGTLTVKE</sequence>
<evidence type="ECO:0000259" key="6">
    <source>
        <dbReference type="Pfam" id="PF00127"/>
    </source>
</evidence>
<dbReference type="InterPro" id="IPR000923">
    <property type="entry name" value="BlueCu_1"/>
</dbReference>
<dbReference type="InterPro" id="IPR050845">
    <property type="entry name" value="Cu-binding_ET"/>
</dbReference>
<evidence type="ECO:0000256" key="2">
    <source>
        <dbReference type="ARBA" id="ARBA00022723"/>
    </source>
</evidence>
<dbReference type="OrthoDB" id="9814063at2"/>
<dbReference type="GO" id="GO:0009055">
    <property type="term" value="F:electron transfer activity"/>
    <property type="evidence" value="ECO:0007669"/>
    <property type="project" value="InterPro"/>
</dbReference>
<gene>
    <name evidence="7" type="ORF">LX73_0120</name>
</gene>
<keyword evidence="5" id="KW-0732">Signal</keyword>